<dbReference type="EMBL" id="ABOU02000031">
    <property type="protein sequence ID" value="EDY33079.1"/>
    <property type="molecule type" value="Genomic_DNA"/>
</dbReference>
<reference evidence="1 2" key="2">
    <citation type="submission" date="2008-08" db="EMBL/GenBank/DDBJ databases">
        <authorList>
            <person name="Fulton L."/>
            <person name="Clifton S."/>
            <person name="Fulton B."/>
            <person name="Xu J."/>
            <person name="Minx P."/>
            <person name="Pepin K.H."/>
            <person name="Johnson M."/>
            <person name="Bhonagiri V."/>
            <person name="Nash W.E."/>
            <person name="Mardis E.R."/>
            <person name="Wilson R.K."/>
        </authorList>
    </citation>
    <scope>NUCLEOTIDE SEQUENCE [LARGE SCALE GENOMIC DNA]</scope>
    <source>
        <strain evidence="1 2">ATCC 29176</strain>
    </source>
</reference>
<keyword evidence="2" id="KW-1185">Reference proteome</keyword>
<reference evidence="1 2" key="1">
    <citation type="submission" date="2008-08" db="EMBL/GenBank/DDBJ databases">
        <title>Draft genome sequence of Ruminococcus lactaris ATCC 29176.</title>
        <authorList>
            <person name="Sudarsanam P."/>
            <person name="Ley R."/>
            <person name="Guruge J."/>
            <person name="Turnbaugh P.J."/>
            <person name="Mahowald M."/>
            <person name="Liep D."/>
            <person name="Gordon J."/>
        </authorList>
    </citation>
    <scope>NUCLEOTIDE SEQUENCE [LARGE SCALE GENOMIC DNA]</scope>
    <source>
        <strain evidence="1 2">ATCC 29176</strain>
    </source>
</reference>
<accession>B5CNV2</accession>
<sequence length="42" mass="4685">MSSLSKSLPNQLANSLWIVVRSGRISGRPSRSFFVKEDHLPS</sequence>
<evidence type="ECO:0000313" key="2">
    <source>
        <dbReference type="Proteomes" id="UP000003254"/>
    </source>
</evidence>
<proteinExistence type="predicted"/>
<dbReference type="HOGENOM" id="CLU_3257416_0_0_9"/>
<gene>
    <name evidence="1" type="ORF">RUMLAC_01142</name>
</gene>
<comment type="caution">
    <text evidence="1">The sequence shown here is derived from an EMBL/GenBank/DDBJ whole genome shotgun (WGS) entry which is preliminary data.</text>
</comment>
<protein>
    <submittedName>
        <fullName evidence="1">Uncharacterized protein</fullName>
    </submittedName>
</protein>
<evidence type="ECO:0000313" key="1">
    <source>
        <dbReference type="EMBL" id="EDY33079.1"/>
    </source>
</evidence>
<name>B5CNV2_9FIRM</name>
<dbReference type="AlphaFoldDB" id="B5CNV2"/>
<organism evidence="1 2">
    <name type="scientific">[Ruminococcus] lactaris ATCC 29176</name>
    <dbReference type="NCBI Taxonomy" id="471875"/>
    <lineage>
        <taxon>Bacteria</taxon>
        <taxon>Bacillati</taxon>
        <taxon>Bacillota</taxon>
        <taxon>Clostridia</taxon>
        <taxon>Lachnospirales</taxon>
        <taxon>Lachnospiraceae</taxon>
        <taxon>Mediterraneibacter</taxon>
    </lineage>
</organism>
<dbReference type="Proteomes" id="UP000003254">
    <property type="component" value="Unassembled WGS sequence"/>
</dbReference>